<evidence type="ECO:0000313" key="1">
    <source>
        <dbReference type="EMBL" id="KAJ8679464.1"/>
    </source>
</evidence>
<reference evidence="1" key="1">
    <citation type="submission" date="2023-04" db="EMBL/GenBank/DDBJ databases">
        <title>A chromosome-level genome assembly of the parasitoid wasp Eretmocerus hayati.</title>
        <authorList>
            <person name="Zhong Y."/>
            <person name="Liu S."/>
            <person name="Liu Y."/>
        </authorList>
    </citation>
    <scope>NUCLEOTIDE SEQUENCE</scope>
    <source>
        <strain evidence="1">ZJU_SS_LIU_2023</strain>
    </source>
</reference>
<name>A0ACC2P7A7_9HYME</name>
<dbReference type="EMBL" id="CM056742">
    <property type="protein sequence ID" value="KAJ8679464.1"/>
    <property type="molecule type" value="Genomic_DNA"/>
</dbReference>
<evidence type="ECO:0000313" key="2">
    <source>
        <dbReference type="Proteomes" id="UP001239111"/>
    </source>
</evidence>
<comment type="caution">
    <text evidence="1">The sequence shown here is derived from an EMBL/GenBank/DDBJ whole genome shotgun (WGS) entry which is preliminary data.</text>
</comment>
<accession>A0ACC2P7A7</accession>
<gene>
    <name evidence="1" type="ORF">QAD02_015251</name>
</gene>
<organism evidence="1 2">
    <name type="scientific">Eretmocerus hayati</name>
    <dbReference type="NCBI Taxonomy" id="131215"/>
    <lineage>
        <taxon>Eukaryota</taxon>
        <taxon>Metazoa</taxon>
        <taxon>Ecdysozoa</taxon>
        <taxon>Arthropoda</taxon>
        <taxon>Hexapoda</taxon>
        <taxon>Insecta</taxon>
        <taxon>Pterygota</taxon>
        <taxon>Neoptera</taxon>
        <taxon>Endopterygota</taxon>
        <taxon>Hymenoptera</taxon>
        <taxon>Apocrita</taxon>
        <taxon>Proctotrupomorpha</taxon>
        <taxon>Chalcidoidea</taxon>
        <taxon>Aphelinidae</taxon>
        <taxon>Aphelininae</taxon>
        <taxon>Eretmocerus</taxon>
    </lineage>
</organism>
<protein>
    <submittedName>
        <fullName evidence="1">Uncharacterized protein</fullName>
    </submittedName>
</protein>
<dbReference type="Proteomes" id="UP001239111">
    <property type="component" value="Chromosome 2"/>
</dbReference>
<sequence length="184" mass="20944">MAYQYILPAIPNNRQGYDFAELGGLSDKGETSSSNSDNDEYQNEQQSESLIVGNSRRSSGRRSHSPKRSLSRTLRSIRTPMTARRRVSFQSLQVFRMEKKILTTFIALSELMECKKSPRWSTQGYAVNTRDKQAKGWVCEGLEVSSFYGDDGDCPFAGNKAWPVRKMEFSLFDLYIDTPILESI</sequence>
<proteinExistence type="predicted"/>
<keyword evidence="2" id="KW-1185">Reference proteome</keyword>